<dbReference type="Gene3D" id="1.10.10.1460">
    <property type="match status" value="1"/>
</dbReference>
<dbReference type="InterPro" id="IPR040203">
    <property type="entry name" value="Sld2"/>
</dbReference>
<dbReference type="InterPro" id="IPR021110">
    <property type="entry name" value="DNA_rep_checkpnt_protein"/>
</dbReference>
<dbReference type="CDD" id="cd22289">
    <property type="entry name" value="RecQL4_SLD2_NTD"/>
    <property type="match status" value="1"/>
</dbReference>
<dbReference type="GO" id="GO:0031261">
    <property type="term" value="C:DNA replication preinitiation complex"/>
    <property type="evidence" value="ECO:0007669"/>
    <property type="project" value="TreeGrafter"/>
</dbReference>
<organism evidence="10 11">
    <name type="scientific">Aspergillus candidus</name>
    <dbReference type="NCBI Taxonomy" id="41067"/>
    <lineage>
        <taxon>Eukaryota</taxon>
        <taxon>Fungi</taxon>
        <taxon>Dikarya</taxon>
        <taxon>Ascomycota</taxon>
        <taxon>Pezizomycotina</taxon>
        <taxon>Eurotiomycetes</taxon>
        <taxon>Eurotiomycetidae</taxon>
        <taxon>Eurotiales</taxon>
        <taxon>Aspergillaceae</taxon>
        <taxon>Aspergillus</taxon>
        <taxon>Aspergillus subgen. Circumdati</taxon>
    </lineage>
</organism>
<keyword evidence="5 8" id="KW-0539">Nucleus</keyword>
<keyword evidence="6 8" id="KW-0131">Cell cycle</keyword>
<evidence type="ECO:0000256" key="1">
    <source>
        <dbReference type="ARBA" id="ARBA00004123"/>
    </source>
</evidence>
<evidence type="ECO:0000313" key="10">
    <source>
        <dbReference type="EMBL" id="PLB40814.1"/>
    </source>
</evidence>
<dbReference type="AlphaFoldDB" id="A0A2I2FJM3"/>
<keyword evidence="11" id="KW-1185">Reference proteome</keyword>
<gene>
    <name evidence="10" type="ORF">BDW47DRAFT_82689</name>
</gene>
<evidence type="ECO:0000256" key="8">
    <source>
        <dbReference type="RuleBase" id="RU367067"/>
    </source>
</evidence>
<sequence length="562" mass="61588">MASVAIPDIVSQSTDLRAELKEWERTFAAANGGRKADRGDIKKVPEIAAKYKQYSRLKSLETSADPDRQSHQPAERENPPKKRKHASPTGPEETTSISTPRKANRGGAFTTPSKTRLNTTHPAEVDPYDSPSTLRRLFSPTTHMQPSPLKSTIGPTPQRDGKALGLFDLLSESGGSTATPTATRLATVRGAAAQTPSKRRKLDTIAEEDEEEDEEDSSRLERTPASSGKKYMLANLFATPITLRYASMVEDGDGGAAAAGAQDALVNAADDDSTQQTAGSDTPSFLRRSNPDRPHVGGSGSGLSPIAVRKRPQFVGKGLSALVQGLRDMEEERMQDDMDVLDEIEAEQYAAMTREEEAATGVTDSQAGPTEPFRRPYKKKGQKRTTRRVNMKPVLSKPKTKSSSPVPDYGADDDDDGEEQEDHISEKQPAADPEPQYQLHAPANEDGADGFDDDEADSLHTMSEPDMDSDDPEYDENEDRPSLTRGKSFSEKMREAIADSKPQSQSNEPPQTKEAKAPRVQKPKETKKPAPRKIDPQAHANYRSLNIRNKNTKGRGRGRFRR</sequence>
<dbReference type="Proteomes" id="UP000234585">
    <property type="component" value="Unassembled WGS sequence"/>
</dbReference>
<dbReference type="RefSeq" id="XP_024674826.1">
    <property type="nucleotide sequence ID" value="XM_024819951.1"/>
</dbReference>
<feature type="compositionally biased region" description="Polar residues" evidence="9">
    <location>
        <begin position="501"/>
        <end position="510"/>
    </location>
</feature>
<dbReference type="GO" id="GO:1902977">
    <property type="term" value="P:mitotic DNA replication preinitiation complex assembly"/>
    <property type="evidence" value="ECO:0007669"/>
    <property type="project" value="TreeGrafter"/>
</dbReference>
<evidence type="ECO:0000256" key="3">
    <source>
        <dbReference type="ARBA" id="ARBA00018363"/>
    </source>
</evidence>
<feature type="compositionally biased region" description="Acidic residues" evidence="9">
    <location>
        <begin position="465"/>
        <end position="478"/>
    </location>
</feature>
<evidence type="ECO:0000256" key="4">
    <source>
        <dbReference type="ARBA" id="ARBA00022705"/>
    </source>
</evidence>
<keyword evidence="4 8" id="KW-0235">DNA replication</keyword>
<dbReference type="PANTHER" id="PTHR28124:SF1">
    <property type="entry name" value="DNA REPLICATION REGULATOR SLD2"/>
    <property type="match status" value="1"/>
</dbReference>
<proteinExistence type="inferred from homology"/>
<feature type="region of interest" description="Disordered" evidence="9">
    <location>
        <begin position="346"/>
        <end position="562"/>
    </location>
</feature>
<dbReference type="GO" id="GO:0006270">
    <property type="term" value="P:DNA replication initiation"/>
    <property type="evidence" value="ECO:0007669"/>
    <property type="project" value="UniProtKB-UniRule"/>
</dbReference>
<feature type="compositionally biased region" description="Basic and acidic residues" evidence="9">
    <location>
        <begin position="488"/>
        <end position="498"/>
    </location>
</feature>
<feature type="compositionally biased region" description="Polar residues" evidence="9">
    <location>
        <begin position="274"/>
        <end position="283"/>
    </location>
</feature>
<feature type="compositionally biased region" description="Low complexity" evidence="9">
    <location>
        <begin position="392"/>
        <end position="407"/>
    </location>
</feature>
<dbReference type="STRING" id="41067.A0A2I2FJM3"/>
<comment type="subcellular location">
    <subcellularLocation>
        <location evidence="1 8">Nucleus</location>
    </subcellularLocation>
</comment>
<dbReference type="GO" id="GO:0000727">
    <property type="term" value="P:double-strand break repair via break-induced replication"/>
    <property type="evidence" value="ECO:0007669"/>
    <property type="project" value="TreeGrafter"/>
</dbReference>
<evidence type="ECO:0000256" key="6">
    <source>
        <dbReference type="ARBA" id="ARBA00023306"/>
    </source>
</evidence>
<dbReference type="OrthoDB" id="8775810at2759"/>
<comment type="similarity">
    <text evidence="2 8">Belongs to the SLD2 family.</text>
</comment>
<dbReference type="Pfam" id="PF11719">
    <property type="entry name" value="Drc1-Sld2"/>
    <property type="match status" value="1"/>
</dbReference>
<feature type="region of interest" description="Disordered" evidence="9">
    <location>
        <begin position="188"/>
        <end position="229"/>
    </location>
</feature>
<feature type="compositionally biased region" description="Acidic residues" evidence="9">
    <location>
        <begin position="446"/>
        <end position="456"/>
    </location>
</feature>
<dbReference type="GeneID" id="36527111"/>
<evidence type="ECO:0000256" key="2">
    <source>
        <dbReference type="ARBA" id="ARBA00007276"/>
    </source>
</evidence>
<dbReference type="FunFam" id="1.10.10.1460:FF:000001">
    <property type="entry name" value="DNA replication regulator Sld2"/>
    <property type="match status" value="1"/>
</dbReference>
<feature type="compositionally biased region" description="Basic residues" evidence="9">
    <location>
        <begin position="550"/>
        <end position="562"/>
    </location>
</feature>
<dbReference type="GO" id="GO:0003697">
    <property type="term" value="F:single-stranded DNA binding"/>
    <property type="evidence" value="ECO:0007669"/>
    <property type="project" value="TreeGrafter"/>
</dbReference>
<feature type="compositionally biased region" description="Polar residues" evidence="9">
    <location>
        <begin position="92"/>
        <end position="101"/>
    </location>
</feature>
<feature type="region of interest" description="Disordered" evidence="9">
    <location>
        <begin position="52"/>
        <end position="162"/>
    </location>
</feature>
<comment type="function">
    <text evidence="7 8">Has a role in the initiation of DNA replication. Required at S-phase checkpoint.</text>
</comment>
<feature type="compositionally biased region" description="Basic residues" evidence="9">
    <location>
        <begin position="375"/>
        <end position="390"/>
    </location>
</feature>
<feature type="compositionally biased region" description="Acidic residues" evidence="9">
    <location>
        <begin position="205"/>
        <end position="216"/>
    </location>
</feature>
<feature type="compositionally biased region" description="Acidic residues" evidence="9">
    <location>
        <begin position="410"/>
        <end position="421"/>
    </location>
</feature>
<dbReference type="PANTHER" id="PTHR28124">
    <property type="entry name" value="DNA REPLICATION REGULATOR SLD2"/>
    <property type="match status" value="1"/>
</dbReference>
<feature type="compositionally biased region" description="Polar residues" evidence="9">
    <location>
        <begin position="139"/>
        <end position="155"/>
    </location>
</feature>
<feature type="region of interest" description="Disordered" evidence="9">
    <location>
        <begin position="267"/>
        <end position="311"/>
    </location>
</feature>
<evidence type="ECO:0000256" key="7">
    <source>
        <dbReference type="ARBA" id="ARBA00025253"/>
    </source>
</evidence>
<feature type="compositionally biased region" description="Basic and acidic residues" evidence="9">
    <location>
        <begin position="65"/>
        <end position="80"/>
    </location>
</feature>
<reference evidence="10 11" key="1">
    <citation type="submission" date="2017-12" db="EMBL/GenBank/DDBJ databases">
        <authorList>
            <consortium name="DOE Joint Genome Institute"/>
            <person name="Haridas S."/>
            <person name="Kjaerbolling I."/>
            <person name="Vesth T.C."/>
            <person name="Frisvad J.C."/>
            <person name="Nybo J.L."/>
            <person name="Theobald S."/>
            <person name="Kuo A."/>
            <person name="Bowyer P."/>
            <person name="Matsuda Y."/>
            <person name="Mondo S."/>
            <person name="Lyhne E.K."/>
            <person name="Kogle M.E."/>
            <person name="Clum A."/>
            <person name="Lipzen A."/>
            <person name="Salamov A."/>
            <person name="Ngan C.Y."/>
            <person name="Daum C."/>
            <person name="Chiniquy J."/>
            <person name="Barry K."/>
            <person name="LaButti K."/>
            <person name="Simmons B.A."/>
            <person name="Magnuson J.K."/>
            <person name="Mortensen U.H."/>
            <person name="Larsen T.O."/>
            <person name="Grigoriev I.V."/>
            <person name="Baker S.E."/>
            <person name="Andersen M.R."/>
            <person name="Nordberg H.P."/>
            <person name="Cantor M.N."/>
            <person name="Hua S.X."/>
        </authorList>
    </citation>
    <scope>NUCLEOTIDE SEQUENCE [LARGE SCALE GENOMIC DNA]</scope>
    <source>
        <strain evidence="10 11">CBS 102.13</strain>
    </source>
</reference>
<feature type="compositionally biased region" description="Polar residues" evidence="9">
    <location>
        <begin position="110"/>
        <end position="121"/>
    </location>
</feature>
<dbReference type="GO" id="GO:0003688">
    <property type="term" value="F:DNA replication origin binding"/>
    <property type="evidence" value="ECO:0007669"/>
    <property type="project" value="TreeGrafter"/>
</dbReference>
<evidence type="ECO:0000256" key="5">
    <source>
        <dbReference type="ARBA" id="ARBA00023242"/>
    </source>
</evidence>
<evidence type="ECO:0000313" key="11">
    <source>
        <dbReference type="Proteomes" id="UP000234585"/>
    </source>
</evidence>
<name>A0A2I2FJM3_ASPCN</name>
<accession>A0A2I2FJM3</accession>
<protein>
    <recommendedName>
        <fullName evidence="3 8">DNA replication regulator SLD2</fullName>
    </recommendedName>
</protein>
<evidence type="ECO:0000256" key="9">
    <source>
        <dbReference type="SAM" id="MobiDB-lite"/>
    </source>
</evidence>
<feature type="compositionally biased region" description="Basic and acidic residues" evidence="9">
    <location>
        <begin position="511"/>
        <end position="536"/>
    </location>
</feature>
<dbReference type="EMBL" id="KZ559123">
    <property type="protein sequence ID" value="PLB40814.1"/>
    <property type="molecule type" value="Genomic_DNA"/>
</dbReference>